<dbReference type="AlphaFoldDB" id="A0A1C6VD37"/>
<dbReference type="Pfam" id="PF18616">
    <property type="entry name" value="CdiI_3"/>
    <property type="match status" value="1"/>
</dbReference>
<keyword evidence="2" id="KW-1185">Reference proteome</keyword>
<name>A0A1C6VD37_9ACTN</name>
<reference evidence="2" key="1">
    <citation type="submission" date="2016-06" db="EMBL/GenBank/DDBJ databases">
        <authorList>
            <person name="Varghese N."/>
            <person name="Submissions Spin"/>
        </authorList>
    </citation>
    <scope>NUCLEOTIDE SEQUENCE [LARGE SCALE GENOMIC DNA]</scope>
    <source>
        <strain evidence="2">DSM 44814</strain>
    </source>
</reference>
<protein>
    <submittedName>
        <fullName evidence="1">Uncharacterized protein</fullName>
    </submittedName>
</protein>
<dbReference type="Proteomes" id="UP000199696">
    <property type="component" value="Unassembled WGS sequence"/>
</dbReference>
<dbReference type="EMBL" id="FMHY01000002">
    <property type="protein sequence ID" value="SCL63944.1"/>
    <property type="molecule type" value="Genomic_DNA"/>
</dbReference>
<proteinExistence type="predicted"/>
<sequence length="144" mass="16430">MRTTLTAVTTIEQLERDVWPAPDPDDTFLVRRCTELRRKPLAEFTVEDLRIMLGQEIGVPALLPLAIQVLLRDPMAEGDYYPGDLLRNVLRLPDSAWSNLRADRKRLASVLAKLVAGPPFSDPGLRPRDPYRELRDVILRFLGR</sequence>
<dbReference type="STRING" id="227316.GA0070604_5093"/>
<accession>A0A1C6VD37</accession>
<gene>
    <name evidence="1" type="ORF">GA0070604_5093</name>
</gene>
<dbReference type="InterPro" id="IPR040547">
    <property type="entry name" value="CdiI"/>
</dbReference>
<evidence type="ECO:0000313" key="2">
    <source>
        <dbReference type="Proteomes" id="UP000199696"/>
    </source>
</evidence>
<organism evidence="1 2">
    <name type="scientific">Micromonospora eburnea</name>
    <dbReference type="NCBI Taxonomy" id="227316"/>
    <lineage>
        <taxon>Bacteria</taxon>
        <taxon>Bacillati</taxon>
        <taxon>Actinomycetota</taxon>
        <taxon>Actinomycetes</taxon>
        <taxon>Micromonosporales</taxon>
        <taxon>Micromonosporaceae</taxon>
        <taxon>Micromonospora</taxon>
    </lineage>
</organism>
<evidence type="ECO:0000313" key="1">
    <source>
        <dbReference type="EMBL" id="SCL63944.1"/>
    </source>
</evidence>
<dbReference type="CDD" id="cd20691">
    <property type="entry name" value="CdiI_EC536-like"/>
    <property type="match status" value="1"/>
</dbReference>